<feature type="chain" id="PRO_5011742192" description="Beta-galactosidase" evidence="1">
    <location>
        <begin position="26"/>
        <end position="321"/>
    </location>
</feature>
<proteinExistence type="predicted"/>
<evidence type="ECO:0008006" key="4">
    <source>
        <dbReference type="Google" id="ProtNLM"/>
    </source>
</evidence>
<dbReference type="EMBL" id="FNKL01000004">
    <property type="protein sequence ID" value="SDR10358.1"/>
    <property type="molecule type" value="Genomic_DNA"/>
</dbReference>
<organism evidence="2 3">
    <name type="scientific">Chryseobacterium soldanellicola</name>
    <dbReference type="NCBI Taxonomy" id="311333"/>
    <lineage>
        <taxon>Bacteria</taxon>
        <taxon>Pseudomonadati</taxon>
        <taxon>Bacteroidota</taxon>
        <taxon>Flavobacteriia</taxon>
        <taxon>Flavobacteriales</taxon>
        <taxon>Weeksellaceae</taxon>
        <taxon>Chryseobacterium group</taxon>
        <taxon>Chryseobacterium</taxon>
    </lineage>
</organism>
<keyword evidence="3" id="KW-1185">Reference proteome</keyword>
<feature type="signal peptide" evidence="1">
    <location>
        <begin position="1"/>
        <end position="25"/>
    </location>
</feature>
<name>A0A1H1GBR3_9FLAO</name>
<gene>
    <name evidence="2" type="ORF">SAMN05421664_3563</name>
</gene>
<dbReference type="SUPFAM" id="SSF51445">
    <property type="entry name" value="(Trans)glycosidases"/>
    <property type="match status" value="1"/>
</dbReference>
<evidence type="ECO:0000313" key="3">
    <source>
        <dbReference type="Proteomes" id="UP000199627"/>
    </source>
</evidence>
<dbReference type="Proteomes" id="UP000199627">
    <property type="component" value="Unassembled WGS sequence"/>
</dbReference>
<evidence type="ECO:0000256" key="1">
    <source>
        <dbReference type="SAM" id="SignalP"/>
    </source>
</evidence>
<sequence>MKYKMKKIFLICIFNLFLLNCNINAQKPQNYIYTSSGDLQNIEKMIMRKDIGGVQIVYNWKSLEKAKDVYDFSGIEKDLEYLTKLDRKLFIQLQDRFFEPEARHVPDYILNDKEYTGGLVPQFDNPGENKPVGNGWATQQWNPAVQQRFQKLIGELAKKFDGKIQGINLPETAIDINIKKDKTGFSCDKYFQAELDNLKFAREAFKQSYVLQYVNFFPCEWENDHKYMSRLFDFADKNKIGLGGPDIVPNKKGQMKNSYPFFNQYKGKLSLVAMAVQEPTLTYKNPKTKKPFTKKEFVAYAENYLGVNIIFWSVKSPWLKN</sequence>
<dbReference type="InterPro" id="IPR017853">
    <property type="entry name" value="GH"/>
</dbReference>
<reference evidence="3" key="1">
    <citation type="submission" date="2016-10" db="EMBL/GenBank/DDBJ databases">
        <authorList>
            <person name="Varghese N."/>
            <person name="Submissions S."/>
        </authorList>
    </citation>
    <scope>NUCLEOTIDE SEQUENCE [LARGE SCALE GENOMIC DNA]</scope>
    <source>
        <strain evidence="3">DSM 17072</strain>
    </source>
</reference>
<keyword evidence="1" id="KW-0732">Signal</keyword>
<dbReference type="AlphaFoldDB" id="A0A1H1GBR3"/>
<dbReference type="STRING" id="311333.SAMN05421664_3563"/>
<evidence type="ECO:0000313" key="2">
    <source>
        <dbReference type="EMBL" id="SDR10358.1"/>
    </source>
</evidence>
<protein>
    <recommendedName>
        <fullName evidence="4">Beta-galactosidase</fullName>
    </recommendedName>
</protein>
<dbReference type="Gene3D" id="3.20.20.80">
    <property type="entry name" value="Glycosidases"/>
    <property type="match status" value="1"/>
</dbReference>
<accession>A0A1H1GBR3</accession>